<dbReference type="PANTHER" id="PTHR43820">
    <property type="entry name" value="HIGH-AFFINITY BRANCHED-CHAIN AMINO ACID TRANSPORT ATP-BINDING PROTEIN LIVF"/>
    <property type="match status" value="1"/>
</dbReference>
<dbReference type="GO" id="GO:0016887">
    <property type="term" value="F:ATP hydrolysis activity"/>
    <property type="evidence" value="ECO:0007669"/>
    <property type="project" value="InterPro"/>
</dbReference>
<keyword evidence="5" id="KW-0029">Amino-acid transport</keyword>
<dbReference type="KEGG" id="kmn:HW532_18755"/>
<keyword evidence="2" id="KW-0813">Transport</keyword>
<dbReference type="InterPro" id="IPR052156">
    <property type="entry name" value="BCAA_Transport_ATP-bd_LivF"/>
</dbReference>
<dbReference type="EMBL" id="CP058214">
    <property type="protein sequence ID" value="QPC44558.1"/>
    <property type="molecule type" value="Genomic_DNA"/>
</dbReference>
<comment type="similarity">
    <text evidence="1">Belongs to the ABC transporter superfamily.</text>
</comment>
<reference evidence="7 8" key="1">
    <citation type="submission" date="2020-06" db="EMBL/GenBank/DDBJ databases">
        <title>Genome sequence of 2 isolates from Red Sea Mangroves.</title>
        <authorList>
            <person name="Sefrji F."/>
            <person name="Michoud G."/>
            <person name="Merlino G."/>
            <person name="Daffonchio D."/>
        </authorList>
    </citation>
    <scope>NUCLEOTIDE SEQUENCE [LARGE SCALE GENOMIC DNA]</scope>
    <source>
        <strain evidence="7 8">R1DC25</strain>
    </source>
</reference>
<evidence type="ECO:0000313" key="7">
    <source>
        <dbReference type="EMBL" id="QPC44558.1"/>
    </source>
</evidence>
<evidence type="ECO:0000256" key="3">
    <source>
        <dbReference type="ARBA" id="ARBA00022741"/>
    </source>
</evidence>
<keyword evidence="3" id="KW-0547">Nucleotide-binding</keyword>
<evidence type="ECO:0000256" key="1">
    <source>
        <dbReference type="ARBA" id="ARBA00005417"/>
    </source>
</evidence>
<dbReference type="PANTHER" id="PTHR43820:SF4">
    <property type="entry name" value="HIGH-AFFINITY BRANCHED-CHAIN AMINO ACID TRANSPORT ATP-BINDING PROTEIN LIVF"/>
    <property type="match status" value="1"/>
</dbReference>
<protein>
    <submittedName>
        <fullName evidence="7">ABC transporter ATP-binding protein</fullName>
    </submittedName>
</protein>
<dbReference type="GO" id="GO:0015658">
    <property type="term" value="F:branched-chain amino acid transmembrane transporter activity"/>
    <property type="evidence" value="ECO:0007669"/>
    <property type="project" value="TreeGrafter"/>
</dbReference>
<dbReference type="GO" id="GO:0015807">
    <property type="term" value="P:L-amino acid transport"/>
    <property type="evidence" value="ECO:0007669"/>
    <property type="project" value="TreeGrafter"/>
</dbReference>
<dbReference type="Gene3D" id="3.40.50.300">
    <property type="entry name" value="P-loop containing nucleotide triphosphate hydrolases"/>
    <property type="match status" value="1"/>
</dbReference>
<dbReference type="PROSITE" id="PS00211">
    <property type="entry name" value="ABC_TRANSPORTER_1"/>
    <property type="match status" value="1"/>
</dbReference>
<evidence type="ECO:0000259" key="6">
    <source>
        <dbReference type="PROSITE" id="PS50893"/>
    </source>
</evidence>
<dbReference type="InterPro" id="IPR003439">
    <property type="entry name" value="ABC_transporter-like_ATP-bd"/>
</dbReference>
<dbReference type="Proteomes" id="UP000593594">
    <property type="component" value="Chromosome"/>
</dbReference>
<dbReference type="InterPro" id="IPR027417">
    <property type="entry name" value="P-loop_NTPase"/>
</dbReference>
<dbReference type="InterPro" id="IPR017871">
    <property type="entry name" value="ABC_transporter-like_CS"/>
</dbReference>
<gene>
    <name evidence="7" type="ORF">HW532_18755</name>
</gene>
<keyword evidence="8" id="KW-1185">Reference proteome</keyword>
<sequence>MTALLEISGLSARYATGAPVLHDVALSVAQGEFVTVIGANTAGKSTLLRAISGVGPRVEGSIVFEGTELTGIAPHARPRLGIAHVPEGRHVFPEMSVEENLAIGAHARGAHASGKAAAPERLEMVYGLFPRLKERRRQFGGTLSGGEQQMLALGRGLMLDPRLLILDEPSLGLAPMVVEEMHDRLVDIHRNGVAILLVEQNVSLALSVASRGYVLQSGQIVLSGEAGGLLQDDRVREAYLGI</sequence>
<dbReference type="CDD" id="cd03224">
    <property type="entry name" value="ABC_TM1139_LivF_branched"/>
    <property type="match status" value="1"/>
</dbReference>
<keyword evidence="4 7" id="KW-0067">ATP-binding</keyword>
<evidence type="ECO:0000256" key="4">
    <source>
        <dbReference type="ARBA" id="ARBA00022840"/>
    </source>
</evidence>
<dbReference type="SUPFAM" id="SSF52540">
    <property type="entry name" value="P-loop containing nucleoside triphosphate hydrolases"/>
    <property type="match status" value="1"/>
</dbReference>
<dbReference type="GO" id="GO:0005524">
    <property type="term" value="F:ATP binding"/>
    <property type="evidence" value="ECO:0007669"/>
    <property type="project" value="UniProtKB-KW"/>
</dbReference>
<dbReference type="AlphaFoldDB" id="A0A7S8C6Z6"/>
<dbReference type="PROSITE" id="PS50893">
    <property type="entry name" value="ABC_TRANSPORTER_2"/>
    <property type="match status" value="1"/>
</dbReference>
<evidence type="ECO:0000313" key="8">
    <source>
        <dbReference type="Proteomes" id="UP000593594"/>
    </source>
</evidence>
<feature type="domain" description="ABC transporter" evidence="6">
    <location>
        <begin position="5"/>
        <end position="242"/>
    </location>
</feature>
<evidence type="ECO:0000256" key="5">
    <source>
        <dbReference type="ARBA" id="ARBA00022970"/>
    </source>
</evidence>
<accession>A0A7S8C6Z6</accession>
<name>A0A7S8C6Z6_9HYPH</name>
<dbReference type="Pfam" id="PF00005">
    <property type="entry name" value="ABC_tran"/>
    <property type="match status" value="1"/>
</dbReference>
<organism evidence="7 8">
    <name type="scientific">Kaustia mangrovi</name>
    <dbReference type="NCBI Taxonomy" id="2593653"/>
    <lineage>
        <taxon>Bacteria</taxon>
        <taxon>Pseudomonadati</taxon>
        <taxon>Pseudomonadota</taxon>
        <taxon>Alphaproteobacteria</taxon>
        <taxon>Hyphomicrobiales</taxon>
        <taxon>Parvibaculaceae</taxon>
        <taxon>Kaustia</taxon>
    </lineage>
</organism>
<proteinExistence type="inferred from homology"/>
<evidence type="ECO:0000256" key="2">
    <source>
        <dbReference type="ARBA" id="ARBA00022448"/>
    </source>
</evidence>